<dbReference type="EMBL" id="BAABLP010000002">
    <property type="protein sequence ID" value="GAA4744227.1"/>
    <property type="molecule type" value="Genomic_DNA"/>
</dbReference>
<name>A0ABP8Z212_9MICO</name>
<keyword evidence="4" id="KW-1185">Reference proteome</keyword>
<proteinExistence type="predicted"/>
<comment type="caution">
    <text evidence="3">The sequence shown here is derived from an EMBL/GenBank/DDBJ whole genome shotgun (WGS) entry which is preliminary data.</text>
</comment>
<feature type="signal peptide" evidence="2">
    <location>
        <begin position="1"/>
        <end position="31"/>
    </location>
</feature>
<organism evidence="3 4">
    <name type="scientific">Amnibacterium soli</name>
    <dbReference type="NCBI Taxonomy" id="1282736"/>
    <lineage>
        <taxon>Bacteria</taxon>
        <taxon>Bacillati</taxon>
        <taxon>Actinomycetota</taxon>
        <taxon>Actinomycetes</taxon>
        <taxon>Micrococcales</taxon>
        <taxon>Microbacteriaceae</taxon>
        <taxon>Amnibacterium</taxon>
    </lineage>
</organism>
<dbReference type="Proteomes" id="UP001500121">
    <property type="component" value="Unassembled WGS sequence"/>
</dbReference>
<dbReference type="InterPro" id="IPR023346">
    <property type="entry name" value="Lysozyme-like_dom_sf"/>
</dbReference>
<evidence type="ECO:0000313" key="3">
    <source>
        <dbReference type="EMBL" id="GAA4744227.1"/>
    </source>
</evidence>
<feature type="chain" id="PRO_5045553018" evidence="2">
    <location>
        <begin position="32"/>
        <end position="373"/>
    </location>
</feature>
<sequence>MRSGLRTVSAVALVLGLATIGVGLAPTAAHADDPSWAQVQAAKKDVRKKAAEVSVIQEALDGLEQEAARLGTIALEKAASATAAERRLQSAQQVYDRLHRQTTTAAGKARTARRTAASVATQMYRGGDPEIAVWLSGRDSGSLLYRLGALSQIGDASDALLAQAEVEQRQAKALGDQAAAQAAIRDGLAKQAQAAADAAKAAEQAADRQVAQTAARRKTLQAQLASLQAKSSSLQASYAAAQRAKAAAAAAGATSGGTGLGGISGGPASLSPAAAQAYAASRLGAYGWGGGQMPCLTRLWTIESGWRWNAYNASSGAYGIPQSLPGSKMATAGGDWTTSSRTQIEWGLGYIQARYSTPCGALAFETSHVPYWY</sequence>
<feature type="coiled-coil region" evidence="1">
    <location>
        <begin position="189"/>
        <end position="244"/>
    </location>
</feature>
<reference evidence="4" key="1">
    <citation type="journal article" date="2019" name="Int. J. Syst. Evol. Microbiol.">
        <title>The Global Catalogue of Microorganisms (GCM) 10K type strain sequencing project: providing services to taxonomists for standard genome sequencing and annotation.</title>
        <authorList>
            <consortium name="The Broad Institute Genomics Platform"/>
            <consortium name="The Broad Institute Genome Sequencing Center for Infectious Disease"/>
            <person name="Wu L."/>
            <person name="Ma J."/>
        </authorList>
    </citation>
    <scope>NUCLEOTIDE SEQUENCE [LARGE SCALE GENOMIC DNA]</scope>
    <source>
        <strain evidence="4">JCM 19015</strain>
    </source>
</reference>
<evidence type="ECO:0000256" key="1">
    <source>
        <dbReference type="SAM" id="Coils"/>
    </source>
</evidence>
<gene>
    <name evidence="3" type="ORF">GCM10025783_14860</name>
</gene>
<dbReference type="RefSeq" id="WP_345480425.1">
    <property type="nucleotide sequence ID" value="NZ_BAABLP010000002.1"/>
</dbReference>
<evidence type="ECO:0000256" key="2">
    <source>
        <dbReference type="SAM" id="SignalP"/>
    </source>
</evidence>
<evidence type="ECO:0000313" key="4">
    <source>
        <dbReference type="Proteomes" id="UP001500121"/>
    </source>
</evidence>
<dbReference type="SUPFAM" id="SSF53955">
    <property type="entry name" value="Lysozyme-like"/>
    <property type="match status" value="1"/>
</dbReference>
<keyword evidence="2" id="KW-0732">Signal</keyword>
<accession>A0ABP8Z212</accession>
<protein>
    <submittedName>
        <fullName evidence="3">Uncharacterized protein</fullName>
    </submittedName>
</protein>
<dbReference type="Gene3D" id="6.10.250.3150">
    <property type="match status" value="1"/>
</dbReference>
<keyword evidence="1" id="KW-0175">Coiled coil</keyword>
<feature type="coiled-coil region" evidence="1">
    <location>
        <begin position="46"/>
        <end position="101"/>
    </location>
</feature>